<protein>
    <submittedName>
        <fullName evidence="1">Uncharacterized protein</fullName>
    </submittedName>
</protein>
<comment type="caution">
    <text evidence="1">The sequence shown here is derived from an EMBL/GenBank/DDBJ whole genome shotgun (WGS) entry which is preliminary data.</text>
</comment>
<dbReference type="Proteomes" id="UP000821865">
    <property type="component" value="Chromosome 1"/>
</dbReference>
<accession>A0ACB8DSM6</accession>
<keyword evidence="2" id="KW-1185">Reference proteome</keyword>
<reference evidence="1" key="1">
    <citation type="submission" date="2020-05" db="EMBL/GenBank/DDBJ databases">
        <title>Large-scale comparative analyses of tick genomes elucidate their genetic diversity and vector capacities.</title>
        <authorList>
            <person name="Jia N."/>
            <person name="Wang J."/>
            <person name="Shi W."/>
            <person name="Du L."/>
            <person name="Sun Y."/>
            <person name="Zhan W."/>
            <person name="Jiang J."/>
            <person name="Wang Q."/>
            <person name="Zhang B."/>
            <person name="Ji P."/>
            <person name="Sakyi L.B."/>
            <person name="Cui X."/>
            <person name="Yuan T."/>
            <person name="Jiang B."/>
            <person name="Yang W."/>
            <person name="Lam T.T.-Y."/>
            <person name="Chang Q."/>
            <person name="Ding S."/>
            <person name="Wang X."/>
            <person name="Zhu J."/>
            <person name="Ruan X."/>
            <person name="Zhao L."/>
            <person name="Wei J."/>
            <person name="Que T."/>
            <person name="Du C."/>
            <person name="Cheng J."/>
            <person name="Dai P."/>
            <person name="Han X."/>
            <person name="Huang E."/>
            <person name="Gao Y."/>
            <person name="Liu J."/>
            <person name="Shao H."/>
            <person name="Ye R."/>
            <person name="Li L."/>
            <person name="Wei W."/>
            <person name="Wang X."/>
            <person name="Wang C."/>
            <person name="Yang T."/>
            <person name="Huo Q."/>
            <person name="Li W."/>
            <person name="Guo W."/>
            <person name="Chen H."/>
            <person name="Zhou L."/>
            <person name="Ni X."/>
            <person name="Tian J."/>
            <person name="Zhou Y."/>
            <person name="Sheng Y."/>
            <person name="Liu T."/>
            <person name="Pan Y."/>
            <person name="Xia L."/>
            <person name="Li J."/>
            <person name="Zhao F."/>
            <person name="Cao W."/>
        </authorList>
    </citation>
    <scope>NUCLEOTIDE SEQUENCE</scope>
    <source>
        <strain evidence="1">Dsil-2018</strain>
    </source>
</reference>
<organism evidence="1 2">
    <name type="scientific">Dermacentor silvarum</name>
    <name type="common">Tick</name>
    <dbReference type="NCBI Taxonomy" id="543639"/>
    <lineage>
        <taxon>Eukaryota</taxon>
        <taxon>Metazoa</taxon>
        <taxon>Ecdysozoa</taxon>
        <taxon>Arthropoda</taxon>
        <taxon>Chelicerata</taxon>
        <taxon>Arachnida</taxon>
        <taxon>Acari</taxon>
        <taxon>Parasitiformes</taxon>
        <taxon>Ixodida</taxon>
        <taxon>Ixodoidea</taxon>
        <taxon>Ixodidae</taxon>
        <taxon>Rhipicephalinae</taxon>
        <taxon>Dermacentor</taxon>
    </lineage>
</organism>
<dbReference type="EMBL" id="CM023470">
    <property type="protein sequence ID" value="KAH7977341.1"/>
    <property type="molecule type" value="Genomic_DNA"/>
</dbReference>
<proteinExistence type="predicted"/>
<gene>
    <name evidence="1" type="ORF">HPB49_000713</name>
</gene>
<sequence>MEQHVYFTLGGLKCDCIHECLEASDQQRALNDFRRGKVPILIATDLESRALDVEDLAHVFNYDYPLNIGKYLYRVRRAGHAGRRGFSVTFVTRQEWMEARDLIDVLEEANQYVPQELYAMADHFDAWKKRCAKETSTDCLQKDSSDSDQWRK</sequence>
<name>A0ACB8DSM6_DERSI</name>
<evidence type="ECO:0000313" key="1">
    <source>
        <dbReference type="EMBL" id="KAH7977341.1"/>
    </source>
</evidence>
<evidence type="ECO:0000313" key="2">
    <source>
        <dbReference type="Proteomes" id="UP000821865"/>
    </source>
</evidence>